<keyword evidence="5" id="KW-1185">Reference proteome</keyword>
<dbReference type="InterPro" id="IPR001153">
    <property type="entry name" value="Barwin_dom"/>
</dbReference>
<accession>A0A9D5HMC1</accession>
<sequence>MRKVHINVVLGLVVVLCCSGAGDAQESIVTATYHDYNAEQHNWDLGAASTFCATWDADQPFEWRYRYWWTAFCGPAGPSGADACGKCLQVTNISTGAVRTVRIVDQCANGGIDLDHPVFLELDTDGNGVANGSLQVHYKFVSC</sequence>
<dbReference type="GO" id="GO:0050832">
    <property type="term" value="P:defense response to fungus"/>
    <property type="evidence" value="ECO:0007669"/>
    <property type="project" value="InterPro"/>
</dbReference>
<name>A0A9D5HMC1_9LILI</name>
<proteinExistence type="predicted"/>
<dbReference type="Pfam" id="PF00967">
    <property type="entry name" value="Barwin"/>
    <property type="match status" value="1"/>
</dbReference>
<keyword evidence="1" id="KW-1015">Disulfide bond</keyword>
<dbReference type="GO" id="GO:0042742">
    <property type="term" value="P:defense response to bacterium"/>
    <property type="evidence" value="ECO:0007669"/>
    <property type="project" value="InterPro"/>
</dbReference>
<feature type="signal peptide" evidence="2">
    <location>
        <begin position="1"/>
        <end position="24"/>
    </location>
</feature>
<evidence type="ECO:0000256" key="2">
    <source>
        <dbReference type="SAM" id="SignalP"/>
    </source>
</evidence>
<dbReference type="InterPro" id="IPR044301">
    <property type="entry name" value="PR4"/>
</dbReference>
<reference evidence="4" key="1">
    <citation type="submission" date="2021-03" db="EMBL/GenBank/DDBJ databases">
        <authorList>
            <person name="Li Z."/>
            <person name="Yang C."/>
        </authorList>
    </citation>
    <scope>NUCLEOTIDE SEQUENCE</scope>
    <source>
        <strain evidence="4">Dzin_1.0</strain>
        <tissue evidence="4">Leaf</tissue>
    </source>
</reference>
<comment type="caution">
    <text evidence="4">The sequence shown here is derived from an EMBL/GenBank/DDBJ whole genome shotgun (WGS) entry which is preliminary data.</text>
</comment>
<dbReference type="GO" id="GO:0004540">
    <property type="term" value="F:RNA nuclease activity"/>
    <property type="evidence" value="ECO:0007669"/>
    <property type="project" value="InterPro"/>
</dbReference>
<keyword evidence="2" id="KW-0732">Signal</keyword>
<dbReference type="SUPFAM" id="SSF50685">
    <property type="entry name" value="Barwin-like endoglucanases"/>
    <property type="match status" value="1"/>
</dbReference>
<dbReference type="Proteomes" id="UP001085076">
    <property type="component" value="Miscellaneous, Linkage group lg02"/>
</dbReference>
<feature type="domain" description="Barwin" evidence="3">
    <location>
        <begin position="24"/>
        <end position="143"/>
    </location>
</feature>
<dbReference type="OrthoDB" id="5985073at2759"/>
<dbReference type="EMBL" id="JAGGNH010000002">
    <property type="protein sequence ID" value="KAJ0981631.1"/>
    <property type="molecule type" value="Genomic_DNA"/>
</dbReference>
<dbReference type="PANTHER" id="PTHR46351:SF3">
    <property type="entry name" value="WOUND-INDUCED PROTEIN WIN2"/>
    <property type="match status" value="1"/>
</dbReference>
<dbReference type="PANTHER" id="PTHR46351">
    <property type="entry name" value="WOUND-INDUCED PROTEIN WIN2"/>
    <property type="match status" value="1"/>
</dbReference>
<dbReference type="PROSITE" id="PS51174">
    <property type="entry name" value="BARWIN_3"/>
    <property type="match status" value="1"/>
</dbReference>
<evidence type="ECO:0000313" key="4">
    <source>
        <dbReference type="EMBL" id="KAJ0981631.1"/>
    </source>
</evidence>
<reference evidence="4" key="2">
    <citation type="journal article" date="2022" name="Hortic Res">
        <title>The genome of Dioscorea zingiberensis sheds light on the biosynthesis, origin and evolution of the medicinally important diosgenin saponins.</title>
        <authorList>
            <person name="Li Y."/>
            <person name="Tan C."/>
            <person name="Li Z."/>
            <person name="Guo J."/>
            <person name="Li S."/>
            <person name="Chen X."/>
            <person name="Wang C."/>
            <person name="Dai X."/>
            <person name="Yang H."/>
            <person name="Song W."/>
            <person name="Hou L."/>
            <person name="Xu J."/>
            <person name="Tong Z."/>
            <person name="Xu A."/>
            <person name="Yuan X."/>
            <person name="Wang W."/>
            <person name="Yang Q."/>
            <person name="Chen L."/>
            <person name="Sun Z."/>
            <person name="Wang K."/>
            <person name="Pan B."/>
            <person name="Chen J."/>
            <person name="Bao Y."/>
            <person name="Liu F."/>
            <person name="Qi X."/>
            <person name="Gang D.R."/>
            <person name="Wen J."/>
            <person name="Li J."/>
        </authorList>
    </citation>
    <scope>NUCLEOTIDE SEQUENCE</scope>
    <source>
        <strain evidence="4">Dzin_1.0</strain>
    </source>
</reference>
<evidence type="ECO:0000313" key="5">
    <source>
        <dbReference type="Proteomes" id="UP001085076"/>
    </source>
</evidence>
<evidence type="ECO:0000256" key="1">
    <source>
        <dbReference type="ARBA" id="ARBA00023157"/>
    </source>
</evidence>
<dbReference type="InterPro" id="IPR018226">
    <property type="entry name" value="Barwin_CS"/>
</dbReference>
<dbReference type="Gene3D" id="2.40.40.10">
    <property type="entry name" value="RlpA-like domain"/>
    <property type="match status" value="1"/>
</dbReference>
<protein>
    <recommendedName>
        <fullName evidence="3">Barwin domain-containing protein</fullName>
    </recommendedName>
</protein>
<gene>
    <name evidence="4" type="ORF">J5N97_009886</name>
</gene>
<dbReference type="AlphaFoldDB" id="A0A9D5HMC1"/>
<dbReference type="InterPro" id="IPR036908">
    <property type="entry name" value="RlpA-like_sf"/>
</dbReference>
<organism evidence="4 5">
    <name type="scientific">Dioscorea zingiberensis</name>
    <dbReference type="NCBI Taxonomy" id="325984"/>
    <lineage>
        <taxon>Eukaryota</taxon>
        <taxon>Viridiplantae</taxon>
        <taxon>Streptophyta</taxon>
        <taxon>Embryophyta</taxon>
        <taxon>Tracheophyta</taxon>
        <taxon>Spermatophyta</taxon>
        <taxon>Magnoliopsida</taxon>
        <taxon>Liliopsida</taxon>
        <taxon>Dioscoreales</taxon>
        <taxon>Dioscoreaceae</taxon>
        <taxon>Dioscorea</taxon>
    </lineage>
</organism>
<dbReference type="PRINTS" id="PR00602">
    <property type="entry name" value="BARWIN"/>
</dbReference>
<dbReference type="PROSITE" id="PS00771">
    <property type="entry name" value="BARWIN_1"/>
    <property type="match status" value="1"/>
</dbReference>
<evidence type="ECO:0000259" key="3">
    <source>
        <dbReference type="PROSITE" id="PS51174"/>
    </source>
</evidence>
<feature type="chain" id="PRO_5038628002" description="Barwin domain-containing protein" evidence="2">
    <location>
        <begin position="25"/>
        <end position="143"/>
    </location>
</feature>